<dbReference type="AlphaFoldDB" id="A0A1W0WDI7"/>
<keyword evidence="12" id="KW-1185">Reference proteome</keyword>
<feature type="compositionally biased region" description="Low complexity" evidence="10">
    <location>
        <begin position="26"/>
        <end position="44"/>
    </location>
</feature>
<reference evidence="12" key="1">
    <citation type="submission" date="2017-01" db="EMBL/GenBank/DDBJ databases">
        <title>Comparative genomics of anhydrobiosis in the tardigrade Hypsibius dujardini.</title>
        <authorList>
            <person name="Yoshida Y."/>
            <person name="Koutsovoulos G."/>
            <person name="Laetsch D."/>
            <person name="Stevens L."/>
            <person name="Kumar S."/>
            <person name="Horikawa D."/>
            <person name="Ishino K."/>
            <person name="Komine S."/>
            <person name="Tomita M."/>
            <person name="Blaxter M."/>
            <person name="Arakawa K."/>
        </authorList>
    </citation>
    <scope>NUCLEOTIDE SEQUENCE [LARGE SCALE GENOMIC DNA]</scope>
    <source>
        <strain evidence="12">Z151</strain>
    </source>
</reference>
<dbReference type="CDD" id="cd07305">
    <property type="entry name" value="Porin3_Tom40"/>
    <property type="match status" value="1"/>
</dbReference>
<name>A0A1W0WDI7_HYPEX</name>
<feature type="region of interest" description="Disordered" evidence="10">
    <location>
        <begin position="17"/>
        <end position="52"/>
    </location>
</feature>
<dbReference type="Proteomes" id="UP000192578">
    <property type="component" value="Unassembled WGS sequence"/>
</dbReference>
<dbReference type="Pfam" id="PF01459">
    <property type="entry name" value="Porin_3"/>
    <property type="match status" value="1"/>
</dbReference>
<evidence type="ECO:0000256" key="1">
    <source>
        <dbReference type="ARBA" id="ARBA00004374"/>
    </source>
</evidence>
<dbReference type="GO" id="GO:0005741">
    <property type="term" value="C:mitochondrial outer membrane"/>
    <property type="evidence" value="ECO:0007669"/>
    <property type="project" value="UniProtKB-SubCell"/>
</dbReference>
<dbReference type="GO" id="GO:0030150">
    <property type="term" value="P:protein import into mitochondrial matrix"/>
    <property type="evidence" value="ECO:0007669"/>
    <property type="project" value="InterPro"/>
</dbReference>
<evidence type="ECO:0000256" key="7">
    <source>
        <dbReference type="ARBA" id="ARBA00022927"/>
    </source>
</evidence>
<evidence type="ECO:0000256" key="4">
    <source>
        <dbReference type="ARBA" id="ARBA00022452"/>
    </source>
</evidence>
<accession>A0A1W0WDI7</accession>
<evidence type="ECO:0000256" key="2">
    <source>
        <dbReference type="ARBA" id="ARBA00010510"/>
    </source>
</evidence>
<comment type="similarity">
    <text evidence="2">Belongs to the Tom40 family.</text>
</comment>
<protein>
    <submittedName>
        <fullName evidence="11">Mitochondrial import receptor subunit TOM40-like protein 1</fullName>
    </submittedName>
</protein>
<evidence type="ECO:0000256" key="6">
    <source>
        <dbReference type="ARBA" id="ARBA00022787"/>
    </source>
</evidence>
<keyword evidence="9" id="KW-0472">Membrane</keyword>
<keyword evidence="11" id="KW-0675">Receptor</keyword>
<evidence type="ECO:0000256" key="5">
    <source>
        <dbReference type="ARBA" id="ARBA00022692"/>
    </source>
</evidence>
<dbReference type="PANTHER" id="PTHR10802">
    <property type="entry name" value="MITOCHONDRIAL IMPORT RECEPTOR SUBUNIT TOM40"/>
    <property type="match status" value="1"/>
</dbReference>
<proteinExistence type="inferred from homology"/>
<dbReference type="OrthoDB" id="19656at2759"/>
<dbReference type="EMBL" id="MTYJ01000128">
    <property type="protein sequence ID" value="OQV13227.1"/>
    <property type="molecule type" value="Genomic_DNA"/>
</dbReference>
<keyword evidence="6" id="KW-1000">Mitochondrion outer membrane</keyword>
<comment type="caution">
    <text evidence="11">The sequence shown here is derived from an EMBL/GenBank/DDBJ whole genome shotgun (WGS) entry which is preliminary data.</text>
</comment>
<evidence type="ECO:0000256" key="10">
    <source>
        <dbReference type="SAM" id="MobiDB-lite"/>
    </source>
</evidence>
<keyword evidence="4" id="KW-1134">Transmembrane beta strand</keyword>
<dbReference type="GO" id="GO:0008320">
    <property type="term" value="F:protein transmembrane transporter activity"/>
    <property type="evidence" value="ECO:0007669"/>
    <property type="project" value="InterPro"/>
</dbReference>
<evidence type="ECO:0000256" key="9">
    <source>
        <dbReference type="ARBA" id="ARBA00023136"/>
    </source>
</evidence>
<dbReference type="InterPro" id="IPR027246">
    <property type="entry name" value="Porin_Euk/Tom40"/>
</dbReference>
<gene>
    <name evidence="11" type="ORF">BV898_12550</name>
</gene>
<organism evidence="11 12">
    <name type="scientific">Hypsibius exemplaris</name>
    <name type="common">Freshwater tardigrade</name>
    <dbReference type="NCBI Taxonomy" id="2072580"/>
    <lineage>
        <taxon>Eukaryota</taxon>
        <taxon>Metazoa</taxon>
        <taxon>Ecdysozoa</taxon>
        <taxon>Tardigrada</taxon>
        <taxon>Eutardigrada</taxon>
        <taxon>Parachela</taxon>
        <taxon>Hypsibioidea</taxon>
        <taxon>Hypsibiidae</taxon>
        <taxon>Hypsibius</taxon>
    </lineage>
</organism>
<dbReference type="InterPro" id="IPR023614">
    <property type="entry name" value="Porin_dom_sf"/>
</dbReference>
<evidence type="ECO:0000313" key="12">
    <source>
        <dbReference type="Proteomes" id="UP000192578"/>
    </source>
</evidence>
<evidence type="ECO:0000256" key="8">
    <source>
        <dbReference type="ARBA" id="ARBA00023128"/>
    </source>
</evidence>
<dbReference type="Gene3D" id="2.40.160.10">
    <property type="entry name" value="Porin"/>
    <property type="match status" value="2"/>
</dbReference>
<keyword evidence="8" id="KW-0496">Mitochondrion</keyword>
<evidence type="ECO:0000313" key="11">
    <source>
        <dbReference type="EMBL" id="OQV13227.1"/>
    </source>
</evidence>
<dbReference type="InterPro" id="IPR037930">
    <property type="entry name" value="Tom40"/>
</dbReference>
<keyword evidence="5" id="KW-0812">Transmembrane</keyword>
<sequence length="350" mass="37324">MGNKLVVEAAALPTQLSNVPSMPPLTSDSSSAGKAGTTSATGTSPNLPSSTALSLVQPSRHLLPNPGSFEDIHKKAKDIFPVNFEGFRFVLNKPLSNHFQVSHTVNIGMMQSGYRFGATYIGKRMLSPAEAYPIILGEIEPNGNMNAQIIHMFGTRLRSRIIAQYDEGKLAGLQISNDYKAPDYTASMTLGQLDIVRNSGIVVGQYFQSVTRAVALGAELMYQKGSQIPGGQISVLSLGGKYTGTDFQVGASLGLSGIHLSYYQKCSEQLQVGVDMDTSLRTGESVGSLGYSIEIPRANVTFRGSVDSNWSVGAVLERRLFPLPASLAMSALLNHKKGASQFGIGLMIGS</sequence>
<comment type="subcellular location">
    <subcellularLocation>
        <location evidence="1">Mitochondrion outer membrane</location>
        <topology evidence="1">Multi-pass membrane protein</topology>
    </subcellularLocation>
</comment>
<evidence type="ECO:0000256" key="3">
    <source>
        <dbReference type="ARBA" id="ARBA00022448"/>
    </source>
</evidence>
<keyword evidence="3" id="KW-0813">Transport</keyword>
<keyword evidence="7" id="KW-0653">Protein transport</keyword>